<keyword evidence="1" id="KW-0812">Transmembrane</keyword>
<evidence type="ECO:0000313" key="2">
    <source>
        <dbReference type="EMBL" id="NWO23109.1"/>
    </source>
</evidence>
<feature type="transmembrane region" description="Helical" evidence="1">
    <location>
        <begin position="31"/>
        <end position="50"/>
    </location>
</feature>
<keyword evidence="3" id="KW-1185">Reference proteome</keyword>
<keyword evidence="1" id="KW-1133">Transmembrane helix</keyword>
<feature type="transmembrane region" description="Helical" evidence="1">
    <location>
        <begin position="70"/>
        <end position="98"/>
    </location>
</feature>
<gene>
    <name evidence="2" type="ORF">HW270_03305</name>
</gene>
<dbReference type="AlphaFoldDB" id="A0A7Y8VRB1"/>
<organism evidence="2 3">
    <name type="scientific">Mogibacterium timidum</name>
    <dbReference type="NCBI Taxonomy" id="35519"/>
    <lineage>
        <taxon>Bacteria</taxon>
        <taxon>Bacillati</taxon>
        <taxon>Bacillota</taxon>
        <taxon>Clostridia</taxon>
        <taxon>Peptostreptococcales</taxon>
        <taxon>Anaerovoracaceae</taxon>
        <taxon>Mogibacterium</taxon>
    </lineage>
</organism>
<protein>
    <submittedName>
        <fullName evidence="2">Uncharacterized protein</fullName>
    </submittedName>
</protein>
<feature type="transmembrane region" description="Helical" evidence="1">
    <location>
        <begin position="6"/>
        <end position="24"/>
    </location>
</feature>
<evidence type="ECO:0000313" key="3">
    <source>
        <dbReference type="Proteomes" id="UP000526307"/>
    </source>
</evidence>
<comment type="caution">
    <text evidence="2">The sequence shown here is derived from an EMBL/GenBank/DDBJ whole genome shotgun (WGS) entry which is preliminary data.</text>
</comment>
<dbReference type="RefSeq" id="WP_009643787.1">
    <property type="nucleotide sequence ID" value="NZ_CAUTAN010000001.1"/>
</dbReference>
<evidence type="ECO:0000256" key="1">
    <source>
        <dbReference type="SAM" id="Phobius"/>
    </source>
</evidence>
<reference evidence="2 3" key="1">
    <citation type="submission" date="2020-06" db="EMBL/GenBank/DDBJ databases">
        <title>Mogibacterium timidum strain W9173 genomic sequence.</title>
        <authorList>
            <person name="Wade W.G."/>
            <person name="Johnston C.D."/>
            <person name="Chen T."/>
            <person name="Dewhirst F.E."/>
        </authorList>
    </citation>
    <scope>NUCLEOTIDE SEQUENCE [LARGE SCALE GENOMIC DNA]</scope>
    <source>
        <strain evidence="2 3">W9173</strain>
    </source>
</reference>
<dbReference type="EMBL" id="JABXYR010000001">
    <property type="protein sequence ID" value="NWO23109.1"/>
    <property type="molecule type" value="Genomic_DNA"/>
</dbReference>
<proteinExistence type="predicted"/>
<name>A0A7Y8VRB1_9FIRM</name>
<sequence length="120" mass="13451">MDTKKRIAYLLVVGIVLIFVRNRLGSYMPQFASLGIAIILTIVSIGLLIVEKRLDLPFFYGYARHWDGGYLINSAFLLGLATFFYAVTMIYGVIALVLETAIYLLLCEVIKTHVTDSAKQ</sequence>
<accession>A0A7Y8VRB1</accession>
<dbReference type="Proteomes" id="UP000526307">
    <property type="component" value="Unassembled WGS sequence"/>
</dbReference>
<keyword evidence="1" id="KW-0472">Membrane</keyword>